<feature type="compositionally biased region" description="Low complexity" evidence="1">
    <location>
        <begin position="390"/>
        <end position="399"/>
    </location>
</feature>
<feature type="compositionally biased region" description="Basic and acidic residues" evidence="1">
    <location>
        <begin position="167"/>
        <end position="178"/>
    </location>
</feature>
<evidence type="ECO:0000313" key="2">
    <source>
        <dbReference type="EMBL" id="PBK84806.1"/>
    </source>
</evidence>
<name>A0A2H3DBE2_ARMGA</name>
<feature type="compositionally biased region" description="Basic and acidic residues" evidence="1">
    <location>
        <begin position="198"/>
        <end position="211"/>
    </location>
</feature>
<accession>A0A2H3DBE2</accession>
<feature type="compositionally biased region" description="Polar residues" evidence="1">
    <location>
        <begin position="147"/>
        <end position="157"/>
    </location>
</feature>
<reference evidence="3" key="1">
    <citation type="journal article" date="2017" name="Nat. Ecol. Evol.">
        <title>Genome expansion and lineage-specific genetic innovations in the forest pathogenic fungi Armillaria.</title>
        <authorList>
            <person name="Sipos G."/>
            <person name="Prasanna A.N."/>
            <person name="Walter M.C."/>
            <person name="O'Connor E."/>
            <person name="Balint B."/>
            <person name="Krizsan K."/>
            <person name="Kiss B."/>
            <person name="Hess J."/>
            <person name="Varga T."/>
            <person name="Slot J."/>
            <person name="Riley R."/>
            <person name="Boka B."/>
            <person name="Rigling D."/>
            <person name="Barry K."/>
            <person name="Lee J."/>
            <person name="Mihaltcheva S."/>
            <person name="LaButti K."/>
            <person name="Lipzen A."/>
            <person name="Waldron R."/>
            <person name="Moloney N.M."/>
            <person name="Sperisen C."/>
            <person name="Kredics L."/>
            <person name="Vagvoelgyi C."/>
            <person name="Patrignani A."/>
            <person name="Fitzpatrick D."/>
            <person name="Nagy I."/>
            <person name="Doyle S."/>
            <person name="Anderson J.B."/>
            <person name="Grigoriev I.V."/>
            <person name="Gueldener U."/>
            <person name="Muensterkoetter M."/>
            <person name="Nagy L.G."/>
        </authorList>
    </citation>
    <scope>NUCLEOTIDE SEQUENCE [LARGE SCALE GENOMIC DNA]</scope>
    <source>
        <strain evidence="3">Ar21-2</strain>
    </source>
</reference>
<gene>
    <name evidence="2" type="ORF">ARMGADRAFT_1036754</name>
</gene>
<dbReference type="AlphaFoldDB" id="A0A2H3DBE2"/>
<proteinExistence type="predicted"/>
<feature type="compositionally biased region" description="Low complexity" evidence="1">
    <location>
        <begin position="407"/>
        <end position="424"/>
    </location>
</feature>
<evidence type="ECO:0000256" key="1">
    <source>
        <dbReference type="SAM" id="MobiDB-lite"/>
    </source>
</evidence>
<dbReference type="EMBL" id="KZ293695">
    <property type="protein sequence ID" value="PBK84806.1"/>
    <property type="molecule type" value="Genomic_DNA"/>
</dbReference>
<feature type="compositionally biased region" description="Basic and acidic residues" evidence="1">
    <location>
        <begin position="131"/>
        <end position="146"/>
    </location>
</feature>
<feature type="region of interest" description="Disordered" evidence="1">
    <location>
        <begin position="373"/>
        <end position="448"/>
    </location>
</feature>
<dbReference type="OrthoDB" id="3029516at2759"/>
<organism evidence="2 3">
    <name type="scientific">Armillaria gallica</name>
    <name type="common">Bulbous honey fungus</name>
    <name type="synonym">Armillaria bulbosa</name>
    <dbReference type="NCBI Taxonomy" id="47427"/>
    <lineage>
        <taxon>Eukaryota</taxon>
        <taxon>Fungi</taxon>
        <taxon>Dikarya</taxon>
        <taxon>Basidiomycota</taxon>
        <taxon>Agaricomycotina</taxon>
        <taxon>Agaricomycetes</taxon>
        <taxon>Agaricomycetidae</taxon>
        <taxon>Agaricales</taxon>
        <taxon>Marasmiineae</taxon>
        <taxon>Physalacriaceae</taxon>
        <taxon>Armillaria</taxon>
    </lineage>
</organism>
<evidence type="ECO:0000313" key="3">
    <source>
        <dbReference type="Proteomes" id="UP000217790"/>
    </source>
</evidence>
<dbReference type="InParanoid" id="A0A2H3DBE2"/>
<feature type="region of interest" description="Disordered" evidence="1">
    <location>
        <begin position="113"/>
        <end position="235"/>
    </location>
</feature>
<sequence>MKISKFNASFNSLWPLFNMEKCGRMHPHNIRHLLEANMDLLVSAIEGACQDNGTPKSDFLYDLVYTCKRISKELEPADRSEDFGEWELFMNECSNHDLLKEDSNFVLPEATKPVHREKHQAEQELQDQDTSGDKDPDAHFPGRDNKASSSISATAKNSKPKSSTKLKFKDASTIKEVADTTTAKVQPHKQIKTQTGSVKEEPSTAKGESSHATRAQVHATVKDEGDTSMSKGKGKATVEIEPLSTYYYIEKVPMPVHKDEYQSLLKAPPMPLYGLGQTLRCLPDQEEEPMLFAVSWHYLLRPLLSVFESTANAAAQASLHYRSELYEALHIAYNAIRSEGADTLKGIVFQDPDILAKLKTVLDMFDNPKPSVAKLPVKELTPPPVHHSKPGPSKSSKFSQQVEVTLHSSGEESNSDSHSSVVGSLLEPLGHNSDSDQNLSAPVPDPDALVDELAADPELHDMNQDLEPELWVVNSPWRTCKKKLPKKHRSAAHL</sequence>
<protein>
    <submittedName>
        <fullName evidence="2">Uncharacterized protein</fullName>
    </submittedName>
</protein>
<keyword evidence="3" id="KW-1185">Reference proteome</keyword>
<dbReference type="OMA" id="ANHELVN"/>
<dbReference type="Proteomes" id="UP000217790">
    <property type="component" value="Unassembled WGS sequence"/>
</dbReference>